<protein>
    <submittedName>
        <fullName evidence="1">Uncharacterized protein</fullName>
    </submittedName>
</protein>
<organism evidence="1 2">
    <name type="scientific">Batillaria attramentaria</name>
    <dbReference type="NCBI Taxonomy" id="370345"/>
    <lineage>
        <taxon>Eukaryota</taxon>
        <taxon>Metazoa</taxon>
        <taxon>Spiralia</taxon>
        <taxon>Lophotrochozoa</taxon>
        <taxon>Mollusca</taxon>
        <taxon>Gastropoda</taxon>
        <taxon>Caenogastropoda</taxon>
        <taxon>Sorbeoconcha</taxon>
        <taxon>Cerithioidea</taxon>
        <taxon>Batillariidae</taxon>
        <taxon>Batillaria</taxon>
    </lineage>
</organism>
<name>A0ABD0LXG2_9CAEN</name>
<dbReference type="AlphaFoldDB" id="A0ABD0LXG2"/>
<dbReference type="Proteomes" id="UP001519460">
    <property type="component" value="Unassembled WGS sequence"/>
</dbReference>
<evidence type="ECO:0000313" key="1">
    <source>
        <dbReference type="EMBL" id="KAK7504334.1"/>
    </source>
</evidence>
<sequence length="145" mass="16270">MSGKLLLSDLTAGKTELNHFVFSSFPLEGRTTATGTKPTETAVNAGIHTQTIQFSQAELRAGPGKLRQNAGPAVSVFNTWHSSLMLTRCVHHYRSGTNEQRATDNERKTTLTRKPRKVVDRGIRRCDQRRRRLIQWSAVWPLDAA</sequence>
<comment type="caution">
    <text evidence="1">The sequence shown here is derived from an EMBL/GenBank/DDBJ whole genome shotgun (WGS) entry which is preliminary data.</text>
</comment>
<proteinExistence type="predicted"/>
<accession>A0ABD0LXG2</accession>
<evidence type="ECO:0000313" key="2">
    <source>
        <dbReference type="Proteomes" id="UP001519460"/>
    </source>
</evidence>
<gene>
    <name evidence="1" type="ORF">BaRGS_00004638</name>
</gene>
<dbReference type="EMBL" id="JACVVK020000016">
    <property type="protein sequence ID" value="KAK7504334.1"/>
    <property type="molecule type" value="Genomic_DNA"/>
</dbReference>
<keyword evidence="2" id="KW-1185">Reference proteome</keyword>
<reference evidence="1 2" key="1">
    <citation type="journal article" date="2023" name="Sci. Data">
        <title>Genome assembly of the Korean intertidal mud-creeper Batillaria attramentaria.</title>
        <authorList>
            <person name="Patra A.K."/>
            <person name="Ho P.T."/>
            <person name="Jun S."/>
            <person name="Lee S.J."/>
            <person name="Kim Y."/>
            <person name="Won Y.J."/>
        </authorList>
    </citation>
    <scope>NUCLEOTIDE SEQUENCE [LARGE SCALE GENOMIC DNA]</scope>
    <source>
        <strain evidence="1">Wonlab-2016</strain>
    </source>
</reference>